<dbReference type="Pfam" id="PF00805">
    <property type="entry name" value="Pentapeptide"/>
    <property type="match status" value="1"/>
</dbReference>
<dbReference type="EMBL" id="QUMU01000005">
    <property type="protein sequence ID" value="REG32081.1"/>
    <property type="molecule type" value="Genomic_DNA"/>
</dbReference>
<reference evidence="1 2" key="1">
    <citation type="submission" date="2018-08" db="EMBL/GenBank/DDBJ databases">
        <title>Genomic Encyclopedia of Archaeal and Bacterial Type Strains, Phase II (KMG-II): from individual species to whole genera.</title>
        <authorList>
            <person name="Goeker M."/>
        </authorList>
    </citation>
    <scope>NUCLEOTIDE SEQUENCE [LARGE SCALE GENOMIC DNA]</scope>
    <source>
        <strain evidence="1 2">DSM 2261</strain>
    </source>
</reference>
<dbReference type="Proteomes" id="UP000256345">
    <property type="component" value="Unassembled WGS sequence"/>
</dbReference>
<proteinExistence type="predicted"/>
<gene>
    <name evidence="1" type="ORF">ATI61_105408</name>
</gene>
<protein>
    <submittedName>
        <fullName evidence="1">Pentapeptide repeat protein</fullName>
    </submittedName>
</protein>
<dbReference type="RefSeq" id="WP_047859859.1">
    <property type="nucleotide sequence ID" value="NZ_CP011509.1"/>
</dbReference>
<evidence type="ECO:0000313" key="2">
    <source>
        <dbReference type="Proteomes" id="UP000256345"/>
    </source>
</evidence>
<keyword evidence="2" id="KW-1185">Reference proteome</keyword>
<dbReference type="InterPro" id="IPR001646">
    <property type="entry name" value="5peptide_repeat"/>
</dbReference>
<evidence type="ECO:0000313" key="1">
    <source>
        <dbReference type="EMBL" id="REG32081.1"/>
    </source>
</evidence>
<accession>A0ABX9K2F1</accession>
<name>A0ABX9K2F1_9BACT</name>
<sequence length="208" mass="23258">MWPGNIFFENREIDDERVELAGATDQVVYFGPNLTLRRCTVVVRVPGSRLIVRQPRLMDCTIEFKQEQRNHRGWVSAALKGCRIKGRLTGCDFGPFPGYSTGGEHGQVEDCDFSEARLDGCRFHGCDMRTVRLPRWPCFTIIDPLGNAAALGRLNWPGRFGQVIINPLVKDPPSTVAETWHAPSVMKGLDATPDDLRSVLEGLDCIVM</sequence>
<comment type="caution">
    <text evidence="1">The sequence shown here is derived from an EMBL/GenBank/DDBJ whole genome shotgun (WGS) entry which is preliminary data.</text>
</comment>
<organism evidence="1 2">
    <name type="scientific">Archangium gephyra</name>
    <dbReference type="NCBI Taxonomy" id="48"/>
    <lineage>
        <taxon>Bacteria</taxon>
        <taxon>Pseudomonadati</taxon>
        <taxon>Myxococcota</taxon>
        <taxon>Myxococcia</taxon>
        <taxon>Myxococcales</taxon>
        <taxon>Cystobacterineae</taxon>
        <taxon>Archangiaceae</taxon>
        <taxon>Archangium</taxon>
    </lineage>
</organism>